<name>A0A914PD70_9BILA</name>
<accession>A0A914PD70</accession>
<reference evidence="2" key="1">
    <citation type="submission" date="2022-11" db="UniProtKB">
        <authorList>
            <consortium name="WormBaseParasite"/>
        </authorList>
    </citation>
    <scope>IDENTIFICATION</scope>
</reference>
<proteinExistence type="predicted"/>
<dbReference type="WBParaSite" id="PDA_v2.g16107.t1">
    <property type="protein sequence ID" value="PDA_v2.g16107.t1"/>
    <property type="gene ID" value="PDA_v2.g16107"/>
</dbReference>
<evidence type="ECO:0000313" key="2">
    <source>
        <dbReference type="WBParaSite" id="PDA_v2.g16107.t1"/>
    </source>
</evidence>
<sequence>MGNILKLQNLKNLELFTFHDIPESLNIRDLSVFIKKYKDVEIEVSFNENIFNNYKNQLDALIDEIIESEVPGHLIIYGGQDEKKLEIMKSCSKSDFEEDIDDV</sequence>
<evidence type="ECO:0000313" key="1">
    <source>
        <dbReference type="Proteomes" id="UP000887578"/>
    </source>
</evidence>
<organism evidence="1 2">
    <name type="scientific">Panagrolaimus davidi</name>
    <dbReference type="NCBI Taxonomy" id="227884"/>
    <lineage>
        <taxon>Eukaryota</taxon>
        <taxon>Metazoa</taxon>
        <taxon>Ecdysozoa</taxon>
        <taxon>Nematoda</taxon>
        <taxon>Chromadorea</taxon>
        <taxon>Rhabditida</taxon>
        <taxon>Tylenchina</taxon>
        <taxon>Panagrolaimomorpha</taxon>
        <taxon>Panagrolaimoidea</taxon>
        <taxon>Panagrolaimidae</taxon>
        <taxon>Panagrolaimus</taxon>
    </lineage>
</organism>
<keyword evidence="1" id="KW-1185">Reference proteome</keyword>
<dbReference type="Proteomes" id="UP000887578">
    <property type="component" value="Unplaced"/>
</dbReference>
<protein>
    <submittedName>
        <fullName evidence="2">Uncharacterized protein</fullName>
    </submittedName>
</protein>
<dbReference type="AlphaFoldDB" id="A0A914PD70"/>